<organism evidence="1 2">
    <name type="scientific">Simiduia curdlanivorans</name>
    <dbReference type="NCBI Taxonomy" id="1492769"/>
    <lineage>
        <taxon>Bacteria</taxon>
        <taxon>Pseudomonadati</taxon>
        <taxon>Pseudomonadota</taxon>
        <taxon>Gammaproteobacteria</taxon>
        <taxon>Cellvibrionales</taxon>
        <taxon>Cellvibrionaceae</taxon>
        <taxon>Simiduia</taxon>
    </lineage>
</organism>
<protein>
    <submittedName>
        <fullName evidence="1">Uncharacterized protein</fullName>
    </submittedName>
</protein>
<accession>A0ABV8VAT2</accession>
<dbReference type="RefSeq" id="WP_290262223.1">
    <property type="nucleotide sequence ID" value="NZ_JAUFQG010000004.1"/>
</dbReference>
<reference evidence="2" key="1">
    <citation type="journal article" date="2019" name="Int. J. Syst. Evol. Microbiol.">
        <title>The Global Catalogue of Microorganisms (GCM) 10K type strain sequencing project: providing services to taxonomists for standard genome sequencing and annotation.</title>
        <authorList>
            <consortium name="The Broad Institute Genomics Platform"/>
            <consortium name="The Broad Institute Genome Sequencing Center for Infectious Disease"/>
            <person name="Wu L."/>
            <person name="Ma J."/>
        </authorList>
    </citation>
    <scope>NUCLEOTIDE SEQUENCE [LARGE SCALE GENOMIC DNA]</scope>
    <source>
        <strain evidence="2">CECT 8570</strain>
    </source>
</reference>
<sequence length="106" mass="11843">MEIISAWLIDHKASLEELSPMNDDGSEYMIGTAVVPATSMQQALVLFESYLEEQKMGLLELSKCEQFDPVHFDATSEKGQQVMHAAPKVLEDQKIRHFGVSSESTL</sequence>
<keyword evidence="2" id="KW-1185">Reference proteome</keyword>
<proteinExistence type="predicted"/>
<name>A0ABV8VAT2_9GAMM</name>
<dbReference type="Proteomes" id="UP001595840">
    <property type="component" value="Unassembled WGS sequence"/>
</dbReference>
<evidence type="ECO:0000313" key="1">
    <source>
        <dbReference type="EMBL" id="MFC4364350.1"/>
    </source>
</evidence>
<evidence type="ECO:0000313" key="2">
    <source>
        <dbReference type="Proteomes" id="UP001595840"/>
    </source>
</evidence>
<gene>
    <name evidence="1" type="ORF">ACFOX3_18720</name>
</gene>
<dbReference type="EMBL" id="JBHSCX010000021">
    <property type="protein sequence ID" value="MFC4364350.1"/>
    <property type="molecule type" value="Genomic_DNA"/>
</dbReference>
<comment type="caution">
    <text evidence="1">The sequence shown here is derived from an EMBL/GenBank/DDBJ whole genome shotgun (WGS) entry which is preliminary data.</text>
</comment>